<name>A0A2M3ZU24_9DIPT</name>
<evidence type="ECO:0000313" key="1">
    <source>
        <dbReference type="EMBL" id="MBW32066.1"/>
    </source>
</evidence>
<dbReference type="AlphaFoldDB" id="A0A2M3ZU24"/>
<proteinExistence type="predicted"/>
<accession>A0A2M3ZU24</accession>
<protein>
    <submittedName>
        <fullName evidence="1">Putative secreted peptide</fullName>
    </submittedName>
</protein>
<dbReference type="EMBL" id="GGFM01011315">
    <property type="protein sequence ID" value="MBW32066.1"/>
    <property type="molecule type" value="Transcribed_RNA"/>
</dbReference>
<reference evidence="1" key="1">
    <citation type="submission" date="2018-01" db="EMBL/GenBank/DDBJ databases">
        <title>An insight into the sialome of Amazonian anophelines.</title>
        <authorList>
            <person name="Ribeiro J.M."/>
            <person name="Scarpassa V."/>
            <person name="Calvo E."/>
        </authorList>
    </citation>
    <scope>NUCLEOTIDE SEQUENCE</scope>
    <source>
        <tissue evidence="1">Salivary glands</tissue>
    </source>
</reference>
<sequence>MVAKAWLPARRCRSLGLRYLRLLLLLRLRVAVGARRPILWFRLVVMASGWWQYNQYYHHSHFGLLLIRQIN</sequence>
<organism evidence="1">
    <name type="scientific">Anopheles braziliensis</name>
    <dbReference type="NCBI Taxonomy" id="58242"/>
    <lineage>
        <taxon>Eukaryota</taxon>
        <taxon>Metazoa</taxon>
        <taxon>Ecdysozoa</taxon>
        <taxon>Arthropoda</taxon>
        <taxon>Hexapoda</taxon>
        <taxon>Insecta</taxon>
        <taxon>Pterygota</taxon>
        <taxon>Neoptera</taxon>
        <taxon>Endopterygota</taxon>
        <taxon>Diptera</taxon>
        <taxon>Nematocera</taxon>
        <taxon>Culicoidea</taxon>
        <taxon>Culicidae</taxon>
        <taxon>Anophelinae</taxon>
        <taxon>Anopheles</taxon>
    </lineage>
</organism>